<evidence type="ECO:0000256" key="7">
    <source>
        <dbReference type="ARBA" id="ARBA00022840"/>
    </source>
</evidence>
<evidence type="ECO:0000256" key="6">
    <source>
        <dbReference type="ARBA" id="ARBA00022741"/>
    </source>
</evidence>
<gene>
    <name evidence="11" type="ORF">BG454_18405</name>
</gene>
<dbReference type="GO" id="GO:0005524">
    <property type="term" value="F:ATP binding"/>
    <property type="evidence" value="ECO:0007669"/>
    <property type="project" value="UniProtKB-KW"/>
</dbReference>
<reference evidence="11 12" key="1">
    <citation type="submission" date="2017-11" db="EMBL/GenBank/DDBJ databases">
        <title>Revised Sequence and Annotation of the Rhodobaca barguzinensis strain alga05 Genome.</title>
        <authorList>
            <person name="Kopejtka K."/>
            <person name="Tomasch J.M."/>
            <person name="Bunk B."/>
            <person name="Koblizek M."/>
        </authorList>
    </citation>
    <scope>NUCLEOTIDE SEQUENCE [LARGE SCALE GENOMIC DNA]</scope>
    <source>
        <strain evidence="12">alga05</strain>
    </source>
</reference>
<evidence type="ECO:0000256" key="8">
    <source>
        <dbReference type="ARBA" id="ARBA00022967"/>
    </source>
</evidence>
<evidence type="ECO:0000259" key="10">
    <source>
        <dbReference type="PROSITE" id="PS50893"/>
    </source>
</evidence>
<comment type="subcellular location">
    <subcellularLocation>
        <location evidence="1">Cell membrane</location>
        <topology evidence="1">Peripheral membrane protein</topology>
    </subcellularLocation>
</comment>
<dbReference type="SMART" id="SM00382">
    <property type="entry name" value="AAA"/>
    <property type="match status" value="1"/>
</dbReference>
<evidence type="ECO:0000256" key="1">
    <source>
        <dbReference type="ARBA" id="ARBA00004202"/>
    </source>
</evidence>
<dbReference type="Pfam" id="PF00005">
    <property type="entry name" value="ABC_tran"/>
    <property type="match status" value="1"/>
</dbReference>
<dbReference type="AlphaFoldDB" id="A0A2K8KDN4"/>
<dbReference type="KEGG" id="rbg:BG454_18405"/>
<dbReference type="FunFam" id="3.40.50.300:FF:000127">
    <property type="entry name" value="Ribose import ATP-binding protein RbsA"/>
    <property type="match status" value="1"/>
</dbReference>
<dbReference type="InterPro" id="IPR003593">
    <property type="entry name" value="AAA+_ATPase"/>
</dbReference>
<keyword evidence="9" id="KW-0472">Membrane</keyword>
<dbReference type="Proteomes" id="UP000228948">
    <property type="component" value="Chromosome"/>
</dbReference>
<dbReference type="OrthoDB" id="9805029at2"/>
<dbReference type="InterPro" id="IPR003439">
    <property type="entry name" value="ABC_transporter-like_ATP-bd"/>
</dbReference>
<organism evidence="11 12">
    <name type="scientific">Roseinatronobacter bogoriensis subsp. barguzinensis</name>
    <dbReference type="NCBI Taxonomy" id="441209"/>
    <lineage>
        <taxon>Bacteria</taxon>
        <taxon>Pseudomonadati</taxon>
        <taxon>Pseudomonadota</taxon>
        <taxon>Alphaproteobacteria</taxon>
        <taxon>Rhodobacterales</taxon>
        <taxon>Paracoccaceae</taxon>
        <taxon>Roseinatronobacter</taxon>
    </lineage>
</organism>
<dbReference type="EMBL" id="CP024899">
    <property type="protein sequence ID" value="ATX67541.1"/>
    <property type="molecule type" value="Genomic_DNA"/>
</dbReference>
<dbReference type="GO" id="GO:0005886">
    <property type="term" value="C:plasma membrane"/>
    <property type="evidence" value="ECO:0007669"/>
    <property type="project" value="UniProtKB-SubCell"/>
</dbReference>
<evidence type="ECO:0000256" key="9">
    <source>
        <dbReference type="ARBA" id="ARBA00023136"/>
    </source>
</evidence>
<feature type="domain" description="ABC transporter" evidence="10">
    <location>
        <begin position="6"/>
        <end position="246"/>
    </location>
</feature>
<dbReference type="Gene3D" id="3.40.50.300">
    <property type="entry name" value="P-loop containing nucleotide triphosphate hydrolases"/>
    <property type="match status" value="1"/>
</dbReference>
<evidence type="ECO:0000256" key="2">
    <source>
        <dbReference type="ARBA" id="ARBA00022448"/>
    </source>
</evidence>
<name>A0A2K8KDN4_9RHOB</name>
<dbReference type="PROSITE" id="PS50893">
    <property type="entry name" value="ABC_TRANSPORTER_2"/>
    <property type="match status" value="1"/>
</dbReference>
<dbReference type="InterPro" id="IPR017871">
    <property type="entry name" value="ABC_transporter-like_CS"/>
</dbReference>
<evidence type="ECO:0000313" key="12">
    <source>
        <dbReference type="Proteomes" id="UP000228948"/>
    </source>
</evidence>
<keyword evidence="3" id="KW-1003">Cell membrane</keyword>
<dbReference type="RefSeq" id="WP_071479119.1">
    <property type="nucleotide sequence ID" value="NZ_CP024899.1"/>
</dbReference>
<keyword evidence="8" id="KW-1278">Translocase</keyword>
<dbReference type="PROSITE" id="PS00211">
    <property type="entry name" value="ABC_TRANSPORTER_1"/>
    <property type="match status" value="1"/>
</dbReference>
<keyword evidence="5" id="KW-0677">Repeat</keyword>
<accession>A0A2K8KDN4</accession>
<dbReference type="InterPro" id="IPR027417">
    <property type="entry name" value="P-loop_NTPase"/>
</dbReference>
<dbReference type="PANTHER" id="PTHR43790:SF8">
    <property type="entry name" value="SUGAR ABC TRANSPORTER ATP-BINDING PROTEIN"/>
    <property type="match status" value="1"/>
</dbReference>
<keyword evidence="4" id="KW-0762">Sugar transport</keyword>
<keyword evidence="2" id="KW-0813">Transport</keyword>
<evidence type="ECO:0000256" key="3">
    <source>
        <dbReference type="ARBA" id="ARBA00022475"/>
    </source>
</evidence>
<sequence>MTTPLIEMRNISKTFGAVTALSKVSLRLEAGGVLGLIGDNAAGKSTLMKILAGALRADSGEILIDGKPATFAHPIAARDAGIEMIYQDFALVPELTVTQNIFLGREITRRIAGVKVLDRSAMNVRAKEMFAALGLRVPAVTLPVQALSGGQQQAVAIARATGFEARLVIMDEPTANLGAPAIERVRETITRLKKSGVAVIIISHRLEDIFAVGDRFMVMKQGQLVGEREVHDTDNADLVEMIVTGADPRKPLVAV</sequence>
<dbReference type="InterPro" id="IPR050107">
    <property type="entry name" value="ABC_carbohydrate_import_ATPase"/>
</dbReference>
<evidence type="ECO:0000313" key="11">
    <source>
        <dbReference type="EMBL" id="ATX67541.1"/>
    </source>
</evidence>
<evidence type="ECO:0000256" key="5">
    <source>
        <dbReference type="ARBA" id="ARBA00022737"/>
    </source>
</evidence>
<evidence type="ECO:0000256" key="4">
    <source>
        <dbReference type="ARBA" id="ARBA00022597"/>
    </source>
</evidence>
<protein>
    <submittedName>
        <fullName evidence="11">Sugar ABC transporter ATP-binding protein</fullName>
    </submittedName>
</protein>
<dbReference type="GO" id="GO:0016887">
    <property type="term" value="F:ATP hydrolysis activity"/>
    <property type="evidence" value="ECO:0007669"/>
    <property type="project" value="InterPro"/>
</dbReference>
<keyword evidence="6" id="KW-0547">Nucleotide-binding</keyword>
<dbReference type="STRING" id="441209.GCA_001870665_03343"/>
<keyword evidence="7 11" id="KW-0067">ATP-binding</keyword>
<dbReference type="CDD" id="cd03216">
    <property type="entry name" value="ABC_Carb_Monos_I"/>
    <property type="match status" value="1"/>
</dbReference>
<keyword evidence="12" id="KW-1185">Reference proteome</keyword>
<dbReference type="PANTHER" id="PTHR43790">
    <property type="entry name" value="CARBOHYDRATE TRANSPORT ATP-BINDING PROTEIN MG119-RELATED"/>
    <property type="match status" value="1"/>
</dbReference>
<proteinExistence type="predicted"/>
<dbReference type="SUPFAM" id="SSF52540">
    <property type="entry name" value="P-loop containing nucleoside triphosphate hydrolases"/>
    <property type="match status" value="1"/>
</dbReference>